<feature type="region of interest" description="Disordered" evidence="1">
    <location>
        <begin position="2628"/>
        <end position="2657"/>
    </location>
</feature>
<feature type="region of interest" description="Disordered" evidence="1">
    <location>
        <begin position="2294"/>
        <end position="2336"/>
    </location>
</feature>
<feature type="domain" description="Filamentous haemagglutinin FhaB/tRNA nuclease CdiA-like TPS" evidence="2">
    <location>
        <begin position="74"/>
        <end position="195"/>
    </location>
</feature>
<dbReference type="InterPro" id="IPR010069">
    <property type="entry name" value="CdiA_FHA1_rpt"/>
</dbReference>
<gene>
    <name evidence="3" type="ORF">BX592_1466</name>
</gene>
<dbReference type="RefSeq" id="WP_243849825.1">
    <property type="nucleotide sequence ID" value="NZ_SORE01000046.1"/>
</dbReference>
<keyword evidence="4" id="KW-1185">Reference proteome</keyword>
<dbReference type="Pfam" id="PF13332">
    <property type="entry name" value="Fil_haemagg_2"/>
    <property type="match status" value="3"/>
</dbReference>
<proteinExistence type="predicted"/>
<dbReference type="EMBL" id="SORE01000046">
    <property type="protein sequence ID" value="TDY37047.1"/>
    <property type="molecule type" value="Genomic_DNA"/>
</dbReference>
<feature type="region of interest" description="Disordered" evidence="1">
    <location>
        <begin position="1727"/>
        <end position="1748"/>
    </location>
</feature>
<organism evidence="3 4">
    <name type="scientific">Paraburkholderia rhizosphaerae</name>
    <dbReference type="NCBI Taxonomy" id="480658"/>
    <lineage>
        <taxon>Bacteria</taxon>
        <taxon>Pseudomonadati</taxon>
        <taxon>Pseudomonadota</taxon>
        <taxon>Betaproteobacteria</taxon>
        <taxon>Burkholderiales</taxon>
        <taxon>Burkholderiaceae</taxon>
        <taxon>Paraburkholderia</taxon>
    </lineage>
</organism>
<dbReference type="SMART" id="SM00912">
    <property type="entry name" value="Haemagg_act"/>
    <property type="match status" value="1"/>
</dbReference>
<protein>
    <submittedName>
        <fullName evidence="3">Filamentous hemagglutinin</fullName>
    </submittedName>
</protein>
<feature type="compositionally biased region" description="Low complexity" evidence="1">
    <location>
        <begin position="2640"/>
        <end position="2657"/>
    </location>
</feature>
<comment type="caution">
    <text evidence="3">The sequence shown here is derived from an EMBL/GenBank/DDBJ whole genome shotgun (WGS) entry which is preliminary data.</text>
</comment>
<dbReference type="Proteomes" id="UP000295509">
    <property type="component" value="Unassembled WGS sequence"/>
</dbReference>
<dbReference type="SUPFAM" id="SSF51126">
    <property type="entry name" value="Pectin lyase-like"/>
    <property type="match status" value="1"/>
</dbReference>
<evidence type="ECO:0000256" key="1">
    <source>
        <dbReference type="SAM" id="MobiDB-lite"/>
    </source>
</evidence>
<dbReference type="InterPro" id="IPR025157">
    <property type="entry name" value="Hemagglutinin_rpt"/>
</dbReference>
<accession>A0A4R8L3C3</accession>
<feature type="region of interest" description="Disordered" evidence="1">
    <location>
        <begin position="2142"/>
        <end position="2162"/>
    </location>
</feature>
<evidence type="ECO:0000313" key="3">
    <source>
        <dbReference type="EMBL" id="TDY37047.1"/>
    </source>
</evidence>
<dbReference type="InterPro" id="IPR008619">
    <property type="entry name" value="Filamentous_hemagglutn_rpt"/>
</dbReference>
<dbReference type="InterPro" id="IPR008638">
    <property type="entry name" value="FhaB/CdiA-like_TPS"/>
</dbReference>
<feature type="compositionally biased region" description="Polar residues" evidence="1">
    <location>
        <begin position="2145"/>
        <end position="2160"/>
    </location>
</feature>
<dbReference type="Gene3D" id="2.160.20.10">
    <property type="entry name" value="Single-stranded right-handed beta-helix, Pectin lyase-like"/>
    <property type="match status" value="1"/>
</dbReference>
<dbReference type="NCBIfam" id="TIGR01731">
    <property type="entry name" value="fil_hemag_20aa"/>
    <property type="match status" value="20"/>
</dbReference>
<dbReference type="Pfam" id="PF05594">
    <property type="entry name" value="Fil_haemagg"/>
    <property type="match status" value="10"/>
</dbReference>
<evidence type="ECO:0000313" key="4">
    <source>
        <dbReference type="Proteomes" id="UP000295509"/>
    </source>
</evidence>
<reference evidence="3 4" key="1">
    <citation type="submission" date="2019-03" db="EMBL/GenBank/DDBJ databases">
        <title>Genomic Encyclopedia of Type Strains, Phase III (KMG-III): the genomes of soil and plant-associated and newly described type strains.</title>
        <authorList>
            <person name="Whitman W."/>
        </authorList>
    </citation>
    <scope>NUCLEOTIDE SEQUENCE [LARGE SCALE GENOMIC DNA]</scope>
    <source>
        <strain evidence="3 4">LMG 29544</strain>
    </source>
</reference>
<name>A0A4R8L3C3_9BURK</name>
<dbReference type="GO" id="GO:0003824">
    <property type="term" value="F:catalytic activity"/>
    <property type="evidence" value="ECO:0007669"/>
    <property type="project" value="UniProtKB-ARBA"/>
</dbReference>
<dbReference type="InterPro" id="IPR011050">
    <property type="entry name" value="Pectin_lyase_fold/virulence"/>
</dbReference>
<feature type="compositionally biased region" description="Polar residues" evidence="1">
    <location>
        <begin position="1731"/>
        <end position="1748"/>
    </location>
</feature>
<evidence type="ECO:0000259" key="2">
    <source>
        <dbReference type="SMART" id="SM00912"/>
    </source>
</evidence>
<dbReference type="Pfam" id="PF05860">
    <property type="entry name" value="TPS"/>
    <property type="match status" value="1"/>
</dbReference>
<sequence>MLVAVEETAVATGKKNQGETGSTTTVVDNGLASGSLRLAMPFAILITSGIPGAFAQVVADPNAGANRPSVVQTANGIQQVNIARPSGAGVSVNGYTQFDVPKAGVVLNNSPTIVQTQQAGFINGNPNFAPNQSARVIVNQVNSRAASQINGYVEVAGNRAEVVIANGSGISVNGGGFINTSRAILTTGTPNFAPDGSLAGFNVTGGNISVQGSGLNASNVDQVDLIARAVQANAAIYAKNLNVVTGTNNVNHDTLNVTPIAGSDAAPGVSIDVSSLGGMYANRIVLVGTENGVGVSNNGVLAAQAGDLVLTTQGKLVQAGRVNASGNVMVTARDGIDNSGTTYAQQNVGMTTAGALTNSGTLAAQQNTAVNVGSINSTGTLGAGVNSDGTVANSGDLLLSADGALTATGNNVGGGNAALQGASVNLAGSNTSANGALVLIANRSDVNLSGATATAGGALVANAAGTLAVNQGKLLSGGVMQLAALDMSSIGGQIASQSTLDVNVANALANRQGVIQSAGRASIHAGSIDNTAGRIVSLNGDGMTLSTTGALVNAAGATATGDAGGTIGTNGTLSVTAGGTLANQGQLNAADDATVTAQSVDNHAGNITAGGTLNATTTGALNNTGGTLSAASTKVSAASVDNTNGTIEGVALDVSASGDLTNRGGKLTQYGTTDQTIRAGGTLDNANGTIASNAKDLHVGANGLDNNAGVIQHAGTGALTVAATGAASNAAGTIITNGALDLHSGGALNNRQGNLQAANGANLAAASLDNTAGRIVSLSDDAMTLSTIGALVNASGTTASGATGGLIGTNGTLSVTAGGTLANQGQLNAADDAKVTAQSIDNHAGNITAGGALNTTATGAVTNAGGTLSAASTTVSAASIDNSNGTIEGDTLSVSASGDLSNRGGKLTQYGTTDQTISAGGALDNTNGTIASNANNLQVAANSVTNDGGLLQHAGSGALTIAASGAVSNAAGKVVTNGALTATAASLDNNAGTLSAQKAAQFNMASDIANRTGTLYGHDKLSVSSQGAVDNTGGSMQSAGDLNISAGGQLTNAHGTLSANGGDGAVSVTAASLDNTAGKLTNAGDGATIIKSSTAVTNTGGTLGGNGDFTLNAQSLTNDAGANLVAGGALNLNVAQRINNAGGTLYGGTALALNQASAAVINNGGSILGGLDASLVVASLSNVGGSIRANRDIVAGAALTGDGNIVAGRNLTLNIAGDYTNTAANNLHADGNMTVNATGTLTNTGTLAANGALTATGANIVNTANGDINSSTTTVNAAGLLSNAGRIEGDTVSTRSATLANTGTVIGNNVTVAATDVQNSGAAAVIAGASSVHVYAGNSVTNADGALIYSAGNLEIARDGTRDSSGMLANQTNVLTNSAANIEADGSIDIAAHTLNNLRTGVVTQAGTPQDAGTQTLTVWTAGIPMGDLLGSHSSASFSQWTWTQDQAPIKGEIIGKLAIPISVTVPKSQVTNLNTATQTFSLTQPLTEIYTDTSKTTEVCNTHDVCQQKPVPQGRDIATNPTQWYNSIADNGDTYTITFWPDFDPNRNIRPDQVQVRTDLGPDSHDYNEINRTVHTTTTTDQLINAGHAATIQAQGAVRINADGGAINNQSSTMSAGGNMVRRATGGSVNDTGIVLQQTITQTEQSTFYWHQKTGGSNDTQTIDEGIVQTTTTVASLPAIVTSNQNVQTSAQNITIGSVNSQGQTVVGSGVTGGSADGTQTGMIGGQAAGPQSINGTQAGSVSGQPNHPQTVGGAAGGIPNLTLPVNGLYSYNTAPTATYLVATDARFTQYTKFVSSDYMLGQLGLDPSKLEKRVGDGLYEETLVRNQITQLTGRTFLAGYDNNLDEYTALMNNGVTYAQQFGLEPGVALTAEQMQQLTKDMVWLVSQDVTLPDGSHQTVLVPQVYLAQSSTVDLNGSGALVAGNNVSLNATGDVNNSGHIVSNVATTVIGNNITNSGIIGSAGTTAVAAVQDVRNTSGRIGGGDVVVQAGRDVINETQTYGVSKSFGSNTLTGSVTGTGLDAIGSISATGSATVIAGRDVTLTGATIQAGGNAAIAAGRDLNLGTTTLTSTQDVHTRDGQNGGHDEVTQNLGSAIVAGGNVATVSGRDTTLTGATVAAGGSAAMVAGGDLTVTAAKDTHTHNEQSLGGEQSHHTSSSYDEAVVGSSISAGGDIALAAGQNGSGNLAILGSSVTTDAGGSGGVKLVSSGDITIGSVAETHDSQSWSENKHSGFLSEEKVTDSASSHQVVANGSTVAGDTVTAVAGHDLSIIGSTVAATHDVTLGAGNNLTITTSQDTSESSQFHEDLKTGLGSSGGAGISYGSNDKKDTTHDSSVTNNASLVGSTGGSVYLAAGNDLHVTGSDLIAAKDIVGTGANVIIDSATGSTHHDETHEVKTSGFTLGLGGTIGNAINTAISESQAASHSENGRAEALHSIAAAGAVLNAGMGQALSPGQKPDISVQLSFGTSQSKNTFTEDQTTQTGSSVMAGGTAAFVATGNGTPGSGNVTIAGSNVSANDVLLAAKNQVNLLNSTSTDKTRSTNESSSASVGVSYGTSGFGVSASMSQAHGDSNSDAVTQTNTHVQGSNSVTIVSGGDTNIVGANVSGSQVMASIGGNLNIASVQDTTQSAAHQSSSGGGFSISQAGGSASISSQHGSANGSYAAVNEQAGIQAGSGGFDINVKGNTDLKGAYIASDADALKNTLTTGTLTWSDIQNHSNYNASSSGITIGGGGVGIAPMISQSDSNNEQATTKSGVSSGAIVITDAGNQKQDVATLNRDTTDLNGRVSKLPDVNDLISQQQDVMNAANAAGTQIAQAIGTYSDYKENQAKSGAKAATLLGETDEAAAYNSEAATWGEGGSGRVILHVAGGAVLGGLGAGGVGGAVGGAAGAGVSSAMAGHLNDLADAAGAPGTIEHAAGNALANLLATAAGAAVGGSAGAFTAANADLNNRQLHPDEKTRIHELAGNDSVEEARLTAAACAMVRCYAEYPEGSAAYQQLQQIAEFGASDALAGERDLLSKQTGMFGYTTTGIFSDANMDATKQLNNTYQLTIRGAGAAEATLGALGIAGALTSAPLSCATGVGCVANALVAGTSADALVTGSKQVISGQSESTYLNQALTGLGMSPAAAGLLETALGIGSAATAGAVANQATAQAALLNTASLETYTGSVFSPQGVKFTSDMIESNPVVRAIYQDYFEGLGGNAQSAELLTGNAIRSGQALPTIVQLGRNDELVRLVPIGDSAGTSSYYMSRAQYDSLVGQNLSATSVANALGLPTSSYANGGIKGFQAFSIEPQPGKLVSVYQSTIAPVSQGQYSASGGLTQYIVPNLSVFTSPKPIPGGIIR</sequence>
<dbReference type="InterPro" id="IPR012334">
    <property type="entry name" value="Pectin_lyas_fold"/>
</dbReference>
<dbReference type="NCBIfam" id="TIGR01901">
    <property type="entry name" value="adhes_NPXG"/>
    <property type="match status" value="1"/>
</dbReference>